<name>A0ABN6F604_9BACT</name>
<evidence type="ECO:0000256" key="2">
    <source>
        <dbReference type="ARBA" id="ARBA00022519"/>
    </source>
</evidence>
<reference evidence="7 8" key="1">
    <citation type="submission" date="2021-02" db="EMBL/GenBank/DDBJ databases">
        <title>Complete genome of Desulfoluna sp. strain ASN36.</title>
        <authorList>
            <person name="Takahashi A."/>
            <person name="Kojima H."/>
            <person name="Fukui M."/>
        </authorList>
    </citation>
    <scope>NUCLEOTIDE SEQUENCE [LARGE SCALE GENOMIC DNA]</scope>
    <source>
        <strain evidence="7 8">ASN36</strain>
    </source>
</reference>
<sequence>MLVPQYHAVHVISDIHLGGTPGFQIFNQQEALVWFIDYLRALPENQKIALVLNGDIVDFLAEPAPAHEKECYFRPLHAMADLTRIMCDPSFEKIWKALTHYLQTSNRFLVLVLGNHDVELALPEVREFLTGQLCRDDDAARGRLTFAMDGTGYACRVKDKNILCIHGNETDAWNPVDYRTLARINAEKKRHTPLTPWTPNAGTKMVIDVMNGMKKKYRWIDLLKPETETVPALLLAMDNDAVTWSRVKKLFGVATDFVRDTHRGPDSFLGIDVMLSGEEPSEDKAFHTMMAASYPSLAEAASPQETQMDSLLAEMDAHVAEGSSPATFADDTGQPEFLGIWGAVWDKIRRRSPEENMREALQAWLDGDKAFDPTEQDNTCKSVRELVGPEVDVVIAGHTHLQKAIQGSKGSAAYFNSGSWIRLMQLTPELLQKEAFKKVWAVLEKGDMESLDNATVKGQPLIRHIRSVVSIQKEPDGNVLGTLATVEESGSNYNLTPVQQGQFTC</sequence>
<keyword evidence="1" id="KW-1003">Cell membrane</keyword>
<accession>A0ABN6F604</accession>
<keyword evidence="8" id="KW-1185">Reference proteome</keyword>
<evidence type="ECO:0000256" key="5">
    <source>
        <dbReference type="ARBA" id="ARBA00023211"/>
    </source>
</evidence>
<keyword evidence="2" id="KW-0997">Cell inner membrane</keyword>
<dbReference type="SUPFAM" id="SSF56300">
    <property type="entry name" value="Metallo-dependent phosphatases"/>
    <property type="match status" value="1"/>
</dbReference>
<evidence type="ECO:0000313" key="8">
    <source>
        <dbReference type="Proteomes" id="UP001320148"/>
    </source>
</evidence>
<dbReference type="Pfam" id="PF00149">
    <property type="entry name" value="Metallophos"/>
    <property type="match status" value="1"/>
</dbReference>
<proteinExistence type="predicted"/>
<evidence type="ECO:0000256" key="3">
    <source>
        <dbReference type="ARBA" id="ARBA00022723"/>
    </source>
</evidence>
<protein>
    <recommendedName>
        <fullName evidence="6">Calcineurin-like phosphoesterase domain-containing protein</fullName>
    </recommendedName>
</protein>
<dbReference type="PANTHER" id="PTHR34990:SF2">
    <property type="entry name" value="BLL8164 PROTEIN"/>
    <property type="match status" value="1"/>
</dbReference>
<dbReference type="PANTHER" id="PTHR34990">
    <property type="entry name" value="UDP-2,3-DIACYLGLUCOSAMINE HYDROLASE-RELATED"/>
    <property type="match status" value="1"/>
</dbReference>
<dbReference type="RefSeq" id="WP_236893001.1">
    <property type="nucleotide sequence ID" value="NZ_AP024488.1"/>
</dbReference>
<evidence type="ECO:0000256" key="4">
    <source>
        <dbReference type="ARBA" id="ARBA00023136"/>
    </source>
</evidence>
<organism evidence="7 8">
    <name type="scientific">Desulfoluna limicola</name>
    <dbReference type="NCBI Taxonomy" id="2810562"/>
    <lineage>
        <taxon>Bacteria</taxon>
        <taxon>Pseudomonadati</taxon>
        <taxon>Thermodesulfobacteriota</taxon>
        <taxon>Desulfobacteria</taxon>
        <taxon>Desulfobacterales</taxon>
        <taxon>Desulfolunaceae</taxon>
        <taxon>Desulfoluna</taxon>
    </lineage>
</organism>
<evidence type="ECO:0000313" key="7">
    <source>
        <dbReference type="EMBL" id="BCS96712.1"/>
    </source>
</evidence>
<keyword evidence="3" id="KW-0479">Metal-binding</keyword>
<dbReference type="Proteomes" id="UP001320148">
    <property type="component" value="Chromosome"/>
</dbReference>
<keyword evidence="5" id="KW-0464">Manganese</keyword>
<dbReference type="Gene3D" id="3.60.21.10">
    <property type="match status" value="1"/>
</dbReference>
<evidence type="ECO:0000256" key="1">
    <source>
        <dbReference type="ARBA" id="ARBA00022475"/>
    </source>
</evidence>
<dbReference type="InterPro" id="IPR043461">
    <property type="entry name" value="LpxH-like"/>
</dbReference>
<evidence type="ECO:0000259" key="6">
    <source>
        <dbReference type="Pfam" id="PF00149"/>
    </source>
</evidence>
<feature type="domain" description="Calcineurin-like phosphoesterase" evidence="6">
    <location>
        <begin position="9"/>
        <end position="183"/>
    </location>
</feature>
<dbReference type="InterPro" id="IPR004843">
    <property type="entry name" value="Calcineurin-like_PHP"/>
</dbReference>
<keyword evidence="4" id="KW-0472">Membrane</keyword>
<dbReference type="EMBL" id="AP024488">
    <property type="protein sequence ID" value="BCS96712.1"/>
    <property type="molecule type" value="Genomic_DNA"/>
</dbReference>
<dbReference type="InterPro" id="IPR029052">
    <property type="entry name" value="Metallo-depent_PP-like"/>
</dbReference>
<gene>
    <name evidence="7" type="ORF">DSLASN_23440</name>
</gene>